<evidence type="ECO:0000313" key="3">
    <source>
        <dbReference type="EMBL" id="CAB4313792.1"/>
    </source>
</evidence>
<dbReference type="EMBL" id="CAEKKB010000006">
    <property type="protein sequence ID" value="CAB4313792.1"/>
    <property type="molecule type" value="Genomic_DNA"/>
</dbReference>
<gene>
    <name evidence="3" type="ORF">ORAREDHAP_LOCUS37303</name>
</gene>
<dbReference type="Proteomes" id="UP000507245">
    <property type="component" value="Unassembled WGS sequence"/>
</dbReference>
<proteinExistence type="predicted"/>
<dbReference type="OrthoDB" id="1166159at2759"/>
<dbReference type="InterPro" id="IPR025724">
    <property type="entry name" value="GAG-pre-integrase_dom"/>
</dbReference>
<reference evidence="4" key="1">
    <citation type="journal article" date="2020" name="Genome Biol.">
        <title>Gamete binning: chromosome-level and haplotype-resolved genome assembly enabled by high-throughput single-cell sequencing of gamete genomes.</title>
        <authorList>
            <person name="Campoy J.A."/>
            <person name="Sun H."/>
            <person name="Goel M."/>
            <person name="Jiao W.-B."/>
            <person name="Folz-Donahue K."/>
            <person name="Wang N."/>
            <person name="Rubio M."/>
            <person name="Liu C."/>
            <person name="Kukat C."/>
            <person name="Ruiz D."/>
            <person name="Huettel B."/>
            <person name="Schneeberger K."/>
        </authorList>
    </citation>
    <scope>NUCLEOTIDE SEQUENCE [LARGE SCALE GENOMIC DNA]</scope>
    <source>
        <strain evidence="4">cv. Rojo Pasion</strain>
    </source>
</reference>
<feature type="domain" description="Retrovirus-related Pol polyprotein from transposon TNT 1-94-like beta-barrel" evidence="2">
    <location>
        <begin position="7"/>
        <end position="85"/>
    </location>
</feature>
<keyword evidence="4" id="KW-1185">Reference proteome</keyword>
<feature type="domain" description="GAG-pre-integrase" evidence="1">
    <location>
        <begin position="115"/>
        <end position="162"/>
    </location>
</feature>
<name>A0A6J5XNX7_PRUAR</name>
<dbReference type="AlphaFoldDB" id="A0A6J5XNX7"/>
<evidence type="ECO:0000313" key="4">
    <source>
        <dbReference type="Proteomes" id="UP000507245"/>
    </source>
</evidence>
<evidence type="ECO:0000259" key="2">
    <source>
        <dbReference type="Pfam" id="PF22936"/>
    </source>
</evidence>
<dbReference type="Pfam" id="PF22936">
    <property type="entry name" value="Pol_BBD"/>
    <property type="match status" value="1"/>
</dbReference>
<evidence type="ECO:0000259" key="1">
    <source>
        <dbReference type="Pfam" id="PF13976"/>
    </source>
</evidence>
<dbReference type="Pfam" id="PF13976">
    <property type="entry name" value="gag_pre-integrs"/>
    <property type="match status" value="1"/>
</dbReference>
<accession>A0A6J5XNX7</accession>
<dbReference type="InterPro" id="IPR054722">
    <property type="entry name" value="PolX-like_BBD"/>
</dbReference>
<organism evidence="3 4">
    <name type="scientific">Prunus armeniaca</name>
    <name type="common">Apricot</name>
    <name type="synonym">Armeniaca vulgaris</name>
    <dbReference type="NCBI Taxonomy" id="36596"/>
    <lineage>
        <taxon>Eukaryota</taxon>
        <taxon>Viridiplantae</taxon>
        <taxon>Streptophyta</taxon>
        <taxon>Embryophyta</taxon>
        <taxon>Tracheophyta</taxon>
        <taxon>Spermatophyta</taxon>
        <taxon>Magnoliopsida</taxon>
        <taxon>eudicotyledons</taxon>
        <taxon>Gunneridae</taxon>
        <taxon>Pentapetalae</taxon>
        <taxon>rosids</taxon>
        <taxon>fabids</taxon>
        <taxon>Rosales</taxon>
        <taxon>Rosaceae</taxon>
        <taxon>Amygdaloideae</taxon>
        <taxon>Amygdaleae</taxon>
        <taxon>Prunus</taxon>
    </lineage>
</organism>
<sequence length="163" mass="18644">MNMEDLWYLDSGSSNHMCGKKECFSDLDASFRDSVKLGNNSSMAVYGKGNIRLRVNEVDQIITGVFYVPKLKNNLLSIGQLLQKGLTIVFQLGKCKIFHPEIGLLMEYGMSSNRMFILLAESQPRESTCFNTVIEDQTHLWHCRYGHLNFQGLKTLQQKQMVK</sequence>
<protein>
    <submittedName>
        <fullName evidence="3">Uncharacterized protein</fullName>
    </submittedName>
</protein>